<dbReference type="Gene3D" id="3.40.50.2000">
    <property type="entry name" value="Glycogen Phosphorylase B"/>
    <property type="match status" value="1"/>
</dbReference>
<dbReference type="Proteomes" id="UP000324550">
    <property type="component" value="Unassembled WGS sequence"/>
</dbReference>
<evidence type="ECO:0000313" key="2">
    <source>
        <dbReference type="EMBL" id="TYA53023.1"/>
    </source>
</evidence>
<feature type="domain" description="Glycosyl transferase family 28 C-terminal" evidence="1">
    <location>
        <begin position="215"/>
        <end position="310"/>
    </location>
</feature>
<dbReference type="RefSeq" id="WP_148455959.1">
    <property type="nucleotide sequence ID" value="NZ_VSFC01000052.1"/>
</dbReference>
<keyword evidence="3" id="KW-1185">Reference proteome</keyword>
<name>A0A5D0G1P9_9FLAO</name>
<keyword evidence="2" id="KW-0808">Transferase</keyword>
<sequence>MINRILVAPLNWGLGHATRCIPIINALIKFNFNPIIASDGVALELLKKEFPELITLELPSYNIKYSKSRIGFKYKLLIDSPKIFKSIKAEKEAVKQIVKEYNITGIISDNRFGVYSKHMPSVFITHQLHVLSGNTTWLSTKLHEKFMKKFHKCWIPDLQDETNLSGALGHKDTHVIKAKYIGPLSRFTKKDYAIKNKIMVLLSGPEPQRTMLEKKLFEQLMHFSGTVLFVKGVVEEKQTVEKINHIIVYNYMTSEQLETSINESQLIISRSGYTTIMDLAKLNKKAFFIPTPGQFEQEYLAQRLDKLKLVPSCSQDTFNLNELNKCNEYTGLSDFEFEINYKKLFSLFKAK</sequence>
<dbReference type="GO" id="GO:0016758">
    <property type="term" value="F:hexosyltransferase activity"/>
    <property type="evidence" value="ECO:0007669"/>
    <property type="project" value="InterPro"/>
</dbReference>
<dbReference type="SUPFAM" id="SSF53756">
    <property type="entry name" value="UDP-Glycosyltransferase/glycogen phosphorylase"/>
    <property type="match status" value="1"/>
</dbReference>
<accession>A0A5D0G1P9</accession>
<protein>
    <submittedName>
        <fullName evidence="2">Glycosyltransferase</fullName>
    </submittedName>
</protein>
<organism evidence="2 3">
    <name type="scientific">Formosa maritima</name>
    <dbReference type="NCBI Taxonomy" id="2592046"/>
    <lineage>
        <taxon>Bacteria</taxon>
        <taxon>Pseudomonadati</taxon>
        <taxon>Bacteroidota</taxon>
        <taxon>Flavobacteriia</taxon>
        <taxon>Flavobacteriales</taxon>
        <taxon>Flavobacteriaceae</taxon>
        <taxon>Formosa</taxon>
    </lineage>
</organism>
<dbReference type="AlphaFoldDB" id="A0A5D0G1P9"/>
<gene>
    <name evidence="2" type="ORF">FVF61_10175</name>
</gene>
<reference evidence="2 3" key="1">
    <citation type="submission" date="2019-08" db="EMBL/GenBank/DDBJ databases">
        <title>Formosa sediminis sp. nov., isolated from marine sediment.</title>
        <authorList>
            <person name="Cao W.R."/>
        </authorList>
    </citation>
    <scope>NUCLEOTIDE SEQUENCE [LARGE SCALE GENOMIC DNA]</scope>
    <source>
        <strain evidence="2 3">1494</strain>
    </source>
</reference>
<evidence type="ECO:0000313" key="3">
    <source>
        <dbReference type="Proteomes" id="UP000324550"/>
    </source>
</evidence>
<evidence type="ECO:0000259" key="1">
    <source>
        <dbReference type="Pfam" id="PF04101"/>
    </source>
</evidence>
<dbReference type="Pfam" id="PF04101">
    <property type="entry name" value="Glyco_tran_28_C"/>
    <property type="match status" value="1"/>
</dbReference>
<dbReference type="EMBL" id="VSFC01000052">
    <property type="protein sequence ID" value="TYA53023.1"/>
    <property type="molecule type" value="Genomic_DNA"/>
</dbReference>
<proteinExistence type="predicted"/>
<dbReference type="OrthoDB" id="9803241at2"/>
<dbReference type="InterPro" id="IPR007235">
    <property type="entry name" value="Glyco_trans_28_C"/>
</dbReference>
<comment type="caution">
    <text evidence="2">The sequence shown here is derived from an EMBL/GenBank/DDBJ whole genome shotgun (WGS) entry which is preliminary data.</text>
</comment>